<protein>
    <submittedName>
        <fullName evidence="1">Uncharacterized protein</fullName>
    </submittedName>
</protein>
<dbReference type="Proteomes" id="UP000479000">
    <property type="component" value="Unassembled WGS sequence"/>
</dbReference>
<accession>A0A6H5G739</accession>
<dbReference type="AlphaFoldDB" id="A0A6H5G739"/>
<evidence type="ECO:0000313" key="2">
    <source>
        <dbReference type="Proteomes" id="UP000479000"/>
    </source>
</evidence>
<dbReference type="EMBL" id="CADCXU010007008">
    <property type="protein sequence ID" value="CAA9998387.1"/>
    <property type="molecule type" value="Genomic_DNA"/>
</dbReference>
<gene>
    <name evidence="1" type="ORF">NTEN_LOCUS4670</name>
</gene>
<proteinExistence type="predicted"/>
<name>A0A6H5G739_9HEMI</name>
<keyword evidence="2" id="KW-1185">Reference proteome</keyword>
<organism evidence="1 2">
    <name type="scientific">Nesidiocoris tenuis</name>
    <dbReference type="NCBI Taxonomy" id="355587"/>
    <lineage>
        <taxon>Eukaryota</taxon>
        <taxon>Metazoa</taxon>
        <taxon>Ecdysozoa</taxon>
        <taxon>Arthropoda</taxon>
        <taxon>Hexapoda</taxon>
        <taxon>Insecta</taxon>
        <taxon>Pterygota</taxon>
        <taxon>Neoptera</taxon>
        <taxon>Paraneoptera</taxon>
        <taxon>Hemiptera</taxon>
        <taxon>Heteroptera</taxon>
        <taxon>Panheteroptera</taxon>
        <taxon>Cimicomorpha</taxon>
        <taxon>Miridae</taxon>
        <taxon>Dicyphina</taxon>
        <taxon>Nesidiocoris</taxon>
    </lineage>
</organism>
<reference evidence="1 2" key="1">
    <citation type="submission" date="2020-02" db="EMBL/GenBank/DDBJ databases">
        <authorList>
            <person name="Ferguson B K."/>
        </authorList>
    </citation>
    <scope>NUCLEOTIDE SEQUENCE [LARGE SCALE GENOMIC DNA]</scope>
</reference>
<evidence type="ECO:0000313" key="1">
    <source>
        <dbReference type="EMBL" id="CAA9998387.1"/>
    </source>
</evidence>
<sequence length="87" mass="9854">MRLRGWCSSSASHTAHCRRCESFQYRSRSLDSNCCTAPLGCSHDIARWEEYGLPSCHCRCLRYIPPPNGDTVAIRAPTSIFNTTIHH</sequence>